<evidence type="ECO:0000313" key="10">
    <source>
        <dbReference type="Proteomes" id="UP000516437"/>
    </source>
</evidence>
<protein>
    <recommendedName>
        <fullName evidence="2 8">Cytokinin riboside 5'-monophosphate phosphoribohydrolase</fullName>
        <ecNumber evidence="2 8">3.2.2.n1</ecNumber>
    </recommendedName>
</protein>
<comment type="function">
    <text evidence="5 8">Cytokinin-activating enzyme working in the direct activation pathway. Phosphoribohydrolase that converts inactive cytokinin nucleotides to the biologically active free-base forms.</text>
</comment>
<dbReference type="GO" id="GO:0005634">
    <property type="term" value="C:nucleus"/>
    <property type="evidence" value="ECO:0007669"/>
    <property type="project" value="UniProtKB-ARBA"/>
</dbReference>
<comment type="catalytic activity">
    <reaction evidence="7 8">
        <text>9-ribosyl-trans-zeatin 5'-phosphate + H2O = trans-zeatin + D-ribose 5-phosphate</text>
        <dbReference type="Rhea" id="RHEA:48564"/>
        <dbReference type="ChEBI" id="CHEBI:15377"/>
        <dbReference type="ChEBI" id="CHEBI:16522"/>
        <dbReference type="ChEBI" id="CHEBI:78346"/>
        <dbReference type="ChEBI" id="CHEBI:87947"/>
        <dbReference type="EC" id="3.2.2.n1"/>
    </reaction>
</comment>
<organism evidence="9 10">
    <name type="scientific">Morella rubra</name>
    <name type="common">Chinese bayberry</name>
    <dbReference type="NCBI Taxonomy" id="262757"/>
    <lineage>
        <taxon>Eukaryota</taxon>
        <taxon>Viridiplantae</taxon>
        <taxon>Streptophyta</taxon>
        <taxon>Embryophyta</taxon>
        <taxon>Tracheophyta</taxon>
        <taxon>Spermatophyta</taxon>
        <taxon>Magnoliopsida</taxon>
        <taxon>eudicotyledons</taxon>
        <taxon>Gunneridae</taxon>
        <taxon>Pentapetalae</taxon>
        <taxon>rosids</taxon>
        <taxon>fabids</taxon>
        <taxon>Fagales</taxon>
        <taxon>Myricaceae</taxon>
        <taxon>Morella</taxon>
    </lineage>
</organism>
<dbReference type="AlphaFoldDB" id="A0A6A1WDD7"/>
<evidence type="ECO:0000256" key="8">
    <source>
        <dbReference type="RuleBase" id="RU363015"/>
    </source>
</evidence>
<name>A0A6A1WDD7_9ROSI</name>
<evidence type="ECO:0000313" key="9">
    <source>
        <dbReference type="EMBL" id="KAB1223289.1"/>
    </source>
</evidence>
<dbReference type="Proteomes" id="UP000516437">
    <property type="component" value="Chromosome 2"/>
</dbReference>
<evidence type="ECO:0000256" key="3">
    <source>
        <dbReference type="ARBA" id="ARBA00022712"/>
    </source>
</evidence>
<gene>
    <name evidence="9" type="ORF">CJ030_MR2G002396</name>
</gene>
<keyword evidence="3 8" id="KW-0203">Cytokinin biosynthesis</keyword>
<dbReference type="Gene3D" id="3.40.50.450">
    <property type="match status" value="1"/>
</dbReference>
<evidence type="ECO:0000256" key="4">
    <source>
        <dbReference type="ARBA" id="ARBA00022801"/>
    </source>
</evidence>
<dbReference type="PANTHER" id="PTHR31223:SF14">
    <property type="entry name" value="CYTOKININ RIBOSIDE 5'-MONOPHOSPHATE PHOSPHORIBOHYDROLASE LOG5"/>
    <property type="match status" value="1"/>
</dbReference>
<dbReference type="FunFam" id="3.40.50.450:FF:000005">
    <property type="entry name" value="CASP-like protein"/>
    <property type="match status" value="1"/>
</dbReference>
<keyword evidence="10" id="KW-1185">Reference proteome</keyword>
<reference evidence="9 10" key="1">
    <citation type="journal article" date="2019" name="Plant Biotechnol. J.">
        <title>The red bayberry genome and genetic basis of sex determination.</title>
        <authorList>
            <person name="Jia H.M."/>
            <person name="Jia H.J."/>
            <person name="Cai Q.L."/>
            <person name="Wang Y."/>
            <person name="Zhao H.B."/>
            <person name="Yang W.F."/>
            <person name="Wang G.Y."/>
            <person name="Li Y.H."/>
            <person name="Zhan D.L."/>
            <person name="Shen Y.T."/>
            <person name="Niu Q.F."/>
            <person name="Chang L."/>
            <person name="Qiu J."/>
            <person name="Zhao L."/>
            <person name="Xie H.B."/>
            <person name="Fu W.Y."/>
            <person name="Jin J."/>
            <person name="Li X.W."/>
            <person name="Jiao Y."/>
            <person name="Zhou C.C."/>
            <person name="Tu T."/>
            <person name="Chai C.Y."/>
            <person name="Gao J.L."/>
            <person name="Fan L.J."/>
            <person name="van de Weg E."/>
            <person name="Wang J.Y."/>
            <person name="Gao Z.S."/>
        </authorList>
    </citation>
    <scope>NUCLEOTIDE SEQUENCE [LARGE SCALE GENOMIC DNA]</scope>
    <source>
        <tissue evidence="9">Leaves</tissue>
    </source>
</reference>
<dbReference type="Pfam" id="PF03641">
    <property type="entry name" value="Lysine_decarbox"/>
    <property type="match status" value="1"/>
</dbReference>
<dbReference type="SUPFAM" id="SSF102405">
    <property type="entry name" value="MCP/YpsA-like"/>
    <property type="match status" value="1"/>
</dbReference>
<keyword evidence="4 8" id="KW-0378">Hydrolase</keyword>
<dbReference type="InterPro" id="IPR031100">
    <property type="entry name" value="LOG_fam"/>
</dbReference>
<accession>A0A6A1WDD7</accession>
<dbReference type="EC" id="3.2.2.n1" evidence="2 8"/>
<dbReference type="EMBL" id="RXIC02000020">
    <property type="protein sequence ID" value="KAB1223289.1"/>
    <property type="molecule type" value="Genomic_DNA"/>
</dbReference>
<comment type="caution">
    <text evidence="9">The sequence shown here is derived from an EMBL/GenBank/DDBJ whole genome shotgun (WGS) entry which is preliminary data.</text>
</comment>
<dbReference type="InterPro" id="IPR005269">
    <property type="entry name" value="LOG"/>
</dbReference>
<sequence>MEGKVLSSRFKRVCVFCGSSTGKRDCYRDAAIELAQELVTRRLDLVYGGGSIGLMGLVSQAVHRGGGKVLGIIPRTLMGKEYWFKVLTFLLHVFMAEPQITGETVGEVRPVADMHQRKAEMARHSDCFIALPGGYGTLEELLEVITWAQLGIHNKPVGLLNVDGYYNYLLTFIDKAVDDGFIKPSQRHIIVSAPNAKELVQKLEEYVPVHDAVIAKARWEVELTQQQQQQVGFNATTLQTEIAL</sequence>
<dbReference type="GO" id="GO:0005829">
    <property type="term" value="C:cytosol"/>
    <property type="evidence" value="ECO:0007669"/>
    <property type="project" value="TreeGrafter"/>
</dbReference>
<evidence type="ECO:0000256" key="1">
    <source>
        <dbReference type="ARBA" id="ARBA00006763"/>
    </source>
</evidence>
<evidence type="ECO:0000256" key="5">
    <source>
        <dbReference type="ARBA" id="ARBA00024884"/>
    </source>
</evidence>
<dbReference type="GO" id="GO:0016799">
    <property type="term" value="F:hydrolase activity, hydrolyzing N-glycosyl compounds"/>
    <property type="evidence" value="ECO:0007669"/>
    <property type="project" value="TreeGrafter"/>
</dbReference>
<comment type="catalytic activity">
    <reaction evidence="6 8">
        <text>N(6)-(dimethylallyl)adenosine 5'-phosphate + H2O = N(6)-dimethylallyladenine + D-ribose 5-phosphate</text>
        <dbReference type="Rhea" id="RHEA:48560"/>
        <dbReference type="ChEBI" id="CHEBI:15377"/>
        <dbReference type="ChEBI" id="CHEBI:17660"/>
        <dbReference type="ChEBI" id="CHEBI:57526"/>
        <dbReference type="ChEBI" id="CHEBI:78346"/>
        <dbReference type="EC" id="3.2.2.n1"/>
    </reaction>
</comment>
<comment type="similarity">
    <text evidence="1 8">Belongs to the LOG family.</text>
</comment>
<dbReference type="OrthoDB" id="414463at2759"/>
<proteinExistence type="inferred from homology"/>
<evidence type="ECO:0000256" key="7">
    <source>
        <dbReference type="ARBA" id="ARBA00049153"/>
    </source>
</evidence>
<dbReference type="NCBIfam" id="TIGR00730">
    <property type="entry name" value="Rossman fold protein, TIGR00730 family"/>
    <property type="match status" value="1"/>
</dbReference>
<dbReference type="GO" id="GO:0009691">
    <property type="term" value="P:cytokinin biosynthetic process"/>
    <property type="evidence" value="ECO:0007669"/>
    <property type="project" value="UniProtKB-UniRule"/>
</dbReference>
<evidence type="ECO:0000256" key="6">
    <source>
        <dbReference type="ARBA" id="ARBA00047718"/>
    </source>
</evidence>
<dbReference type="PANTHER" id="PTHR31223">
    <property type="entry name" value="LOG FAMILY PROTEIN YJL055W"/>
    <property type="match status" value="1"/>
</dbReference>
<evidence type="ECO:0000256" key="2">
    <source>
        <dbReference type="ARBA" id="ARBA00012205"/>
    </source>
</evidence>